<dbReference type="InterPro" id="IPR027974">
    <property type="entry name" value="DUF4470"/>
</dbReference>
<name>A0A9N9YD99_9HYPO</name>
<dbReference type="EMBL" id="CABFNQ020000551">
    <property type="protein sequence ID" value="CAH0019176.1"/>
    <property type="molecule type" value="Genomic_DNA"/>
</dbReference>
<keyword evidence="3" id="KW-0862">Zinc</keyword>
<evidence type="ECO:0000256" key="2">
    <source>
        <dbReference type="ARBA" id="ARBA00022771"/>
    </source>
</evidence>
<dbReference type="Proteomes" id="UP000696573">
    <property type="component" value="Unassembled WGS sequence"/>
</dbReference>
<dbReference type="Gene3D" id="6.10.140.2220">
    <property type="match status" value="1"/>
</dbReference>
<comment type="caution">
    <text evidence="6">The sequence shown here is derived from an EMBL/GenBank/DDBJ whole genome shotgun (WGS) entry which is preliminary data.</text>
</comment>
<evidence type="ECO:0000256" key="3">
    <source>
        <dbReference type="ARBA" id="ARBA00022833"/>
    </source>
</evidence>
<dbReference type="PROSITE" id="PS50865">
    <property type="entry name" value="ZF_MYND_2"/>
    <property type="match status" value="1"/>
</dbReference>
<evidence type="ECO:0000313" key="6">
    <source>
        <dbReference type="EMBL" id="CAH0019176.1"/>
    </source>
</evidence>
<evidence type="ECO:0000313" key="7">
    <source>
        <dbReference type="Proteomes" id="UP000696573"/>
    </source>
</evidence>
<proteinExistence type="predicted"/>
<reference evidence="6" key="1">
    <citation type="submission" date="2021-10" db="EMBL/GenBank/DDBJ databases">
        <authorList>
            <person name="Piombo E."/>
        </authorList>
    </citation>
    <scope>NUCLEOTIDE SEQUENCE</scope>
</reference>
<sequence>MLTPTVANHFSFFYAVGNTPAINLTRSVPHGQDVSALSLGCGDLRNLLYTAYIEDGLPERNLDFTFCDIDEKIIGRNIILLSFIIDGHEGPLKSLWGIYYHLYVNDATAAVIKDQATKLVRLLESITSWNASTYGSVIRFCDQDTVDDVRGICKRISEGNGNLESLSNGIEQSKSLLLQASGQTGGHGMVLTSIRSAAPLSLQAYKTLPEAHQKYWEEGTSVPRQSAEKIPNPMFAPLLSRRGILHYGTDPIQGFHLATAYAALADNSPLNPTATSAKGPKYAVAAQIQFSSWVSALQKLLKRGNLTLRFVVSDVYSFCHTLQSSGKLSTLSANCFRRQWDGRTLKLDERDYGKAKKAPTWFDTIDTSNLSDHFGALNILTATAPLLKDEPWSAVSTELLLKREGSEEEAFDQLLCGPAATISLLLGLSAVQYWTNSKVESHVDEVFLALSTSNNGKGPGETQHRACIFWKQDGQFSGHPDERGSLQIEAKPLANILLHVYKQMFRGEDSRRATLRSAAYSSFHRGSFAVFLKYLKSRVTTNWSEMLQKLIVDVGNDESLALSSNFLQDFCCQLHTNDVERHQSILINPATIPKLLRIKGWDYIPPVVSVTVVVPRKAFEKLFSGSKQLAIASPTIVAELKSSEWHNLYSDVHILFGDVKSSDPDENSLEIEQDVLGWEGSSSLIASFYIPTASFNAEKGIPVVGLSVLPTGQNPLIYGPVLGPSMSIFETSLKDEKTVLISRYLPGQTAYPGHCVGVSPLGKTITRKNGETGVRFEANVTDSEPQITSLVGHLDFLGEKGKRLLKEKAPIELKQTSPFSISIAFGNNKSDIYPLHFPIPVSKEGAKTRIARASGYVEVIAPFANPLSSECLGDFVFPSYLSSSRVPAALNMPHTNLDKLPVLDVDKKKELSWLTTLTSFQFSSRERHIRDRRAGTGISSDPRTNFKDSLLTMFMLASGLQGGQTGLFTISHPERGGNHILMVVSAIRLDGDTASVVLDAAVIPLTMGLIESHRIEEFLLVLEGLECCAVTVDDAELQLWKKVLPAFVERCRTWSHTAKCEYKKKGATIPLSLEDGEQLLCSCGNGQLPKNFVNIPEWEIAATEAVRLAISPTFAAAIVEELADTSTFGEKGGSLATPQERCRFCGKTQNSDGSALKRCQRCKEVKYCSAECQKRDWKTHRMECKESS</sequence>
<dbReference type="GO" id="GO:0008270">
    <property type="term" value="F:zinc ion binding"/>
    <property type="evidence" value="ECO:0007669"/>
    <property type="project" value="UniProtKB-KW"/>
</dbReference>
<dbReference type="GO" id="GO:0000981">
    <property type="term" value="F:DNA-binding transcription factor activity, RNA polymerase II-specific"/>
    <property type="evidence" value="ECO:0007669"/>
    <property type="project" value="TreeGrafter"/>
</dbReference>
<gene>
    <name evidence="6" type="ORF">CRHIZ90672A_00011500</name>
</gene>
<dbReference type="OrthoDB" id="341421at2759"/>
<dbReference type="PANTHER" id="PTHR10237">
    <property type="entry name" value="DEFORMED EPIDERMAL AUTOREGULATORY FACTOR 1 HOMOLOG SUPPRESSIN"/>
    <property type="match status" value="1"/>
</dbReference>
<evidence type="ECO:0000259" key="5">
    <source>
        <dbReference type="PROSITE" id="PS50865"/>
    </source>
</evidence>
<feature type="domain" description="MYND-type" evidence="5">
    <location>
        <begin position="1142"/>
        <end position="1184"/>
    </location>
</feature>
<dbReference type="Pfam" id="PF14737">
    <property type="entry name" value="DUF4470"/>
    <property type="match status" value="1"/>
</dbReference>
<dbReference type="SUPFAM" id="SSF144232">
    <property type="entry name" value="HIT/MYND zinc finger-like"/>
    <property type="match status" value="1"/>
</dbReference>
<dbReference type="AlphaFoldDB" id="A0A9N9YD99"/>
<organism evidence="6 7">
    <name type="scientific">Clonostachys rhizophaga</name>
    <dbReference type="NCBI Taxonomy" id="160324"/>
    <lineage>
        <taxon>Eukaryota</taxon>
        <taxon>Fungi</taxon>
        <taxon>Dikarya</taxon>
        <taxon>Ascomycota</taxon>
        <taxon>Pezizomycotina</taxon>
        <taxon>Sordariomycetes</taxon>
        <taxon>Hypocreomycetidae</taxon>
        <taxon>Hypocreales</taxon>
        <taxon>Bionectriaceae</taxon>
        <taxon>Clonostachys</taxon>
    </lineage>
</organism>
<dbReference type="InterPro" id="IPR002893">
    <property type="entry name" value="Znf_MYND"/>
</dbReference>
<dbReference type="InterPro" id="IPR024119">
    <property type="entry name" value="TF_DEAF-1"/>
</dbReference>
<evidence type="ECO:0000256" key="4">
    <source>
        <dbReference type="PROSITE-ProRule" id="PRU00134"/>
    </source>
</evidence>
<dbReference type="PANTHER" id="PTHR10237:SF15">
    <property type="entry name" value="LD37257P"/>
    <property type="match status" value="1"/>
</dbReference>
<keyword evidence="7" id="KW-1185">Reference proteome</keyword>
<dbReference type="PROSITE" id="PS01360">
    <property type="entry name" value="ZF_MYND_1"/>
    <property type="match status" value="1"/>
</dbReference>
<keyword evidence="1" id="KW-0479">Metal-binding</keyword>
<protein>
    <recommendedName>
        <fullName evidence="5">MYND-type domain-containing protein</fullName>
    </recommendedName>
</protein>
<keyword evidence="2 4" id="KW-0863">Zinc-finger</keyword>
<accession>A0A9N9YD99</accession>
<evidence type="ECO:0000256" key="1">
    <source>
        <dbReference type="ARBA" id="ARBA00022723"/>
    </source>
</evidence>
<dbReference type="GO" id="GO:0005634">
    <property type="term" value="C:nucleus"/>
    <property type="evidence" value="ECO:0007669"/>
    <property type="project" value="TreeGrafter"/>
</dbReference>
<dbReference type="Pfam" id="PF01753">
    <property type="entry name" value="zf-MYND"/>
    <property type="match status" value="1"/>
</dbReference>